<name>A0A2N7FJN1_VIBSP</name>
<dbReference type="GO" id="GO:0015074">
    <property type="term" value="P:DNA integration"/>
    <property type="evidence" value="ECO:0007669"/>
    <property type="project" value="InterPro"/>
</dbReference>
<dbReference type="InterPro" id="IPR011010">
    <property type="entry name" value="DNA_brk_join_enz"/>
</dbReference>
<dbReference type="EMBL" id="MCWU01000010">
    <property type="protein sequence ID" value="PMJ69485.1"/>
    <property type="molecule type" value="Genomic_DNA"/>
</dbReference>
<dbReference type="InterPro" id="IPR002104">
    <property type="entry name" value="Integrase_catalytic"/>
</dbReference>
<sequence length="771" mass="88163">MLSSQISLADYLSLTPTERESLNREGEFTKPSDLIQHDYPWLLNDYKDNSWRVSMPTKNSETKRLIKPINIHFDNVTLGGGRISDNQRVIDDMKLLVAITITAKFNNTITLSSNSRVKHFADALKRYVSEGLALPYISSLGDLSYGEFFKLIQDGGNKVGYNLKYEEVLESYFEGLELHEIPILRCKDKKVPAKIDTTKIFDELGIDVHACRNYAPAKRVVALKSLELERHYNGEKFQVLYPDTLSDEHDKKMVHEKSYTEFLSTLRAYTQAKSVYGKLFNDNFVPFDVDDVYASTEYEYPEFDEMVDLGGRTRDIPPMIFLDMMDAAARFVLDYADELIETEEKFSAIYERERNLAKGDNYEAGKRTNKEIRDYKANDERLHSPFPMSAYKHSQDRTGNRKYSNDVYEGLERNIAAGIPAKQSHEEFNLTRGQYNGLKQALARDKAKRKGKSVSLHKALYQYLPFCCTVIIFALTARRESEVFGLQAGCVSRDLDGLLWLNSFVAKTLQKHADFTTVSLVEKAVSILEKLSEKGRQKKKSNSIFVFDDTFDRPPTTMRSINRIADDFFDFIGIERGDNGKHWKLSEHQFRRFFAIMFYYRYEKGDADALMHELAHVDWSMTVRYLTEKETGAALRKLHQQYNKARSNRLVDYSLRDDLGGEGFPLLKDKLDATVSSMPEMMREIAIETVEENNFVFDFIPSGLCLGNTPWLSENCNCYRDGFVMQHDASSEMCSGCPAQVTVPEIAKGEMSPMVNCGSSSILKNLTQGAG</sequence>
<evidence type="ECO:0000259" key="2">
    <source>
        <dbReference type="PROSITE" id="PS51898"/>
    </source>
</evidence>
<dbReference type="Pfam" id="PF00589">
    <property type="entry name" value="Phage_integrase"/>
    <property type="match status" value="1"/>
</dbReference>
<accession>A0A2N7FJN1</accession>
<dbReference type="PROSITE" id="PS51898">
    <property type="entry name" value="TYR_RECOMBINASE"/>
    <property type="match status" value="1"/>
</dbReference>
<feature type="domain" description="Tyr recombinase" evidence="2">
    <location>
        <begin position="437"/>
        <end position="640"/>
    </location>
</feature>
<dbReference type="GO" id="GO:0006310">
    <property type="term" value="P:DNA recombination"/>
    <property type="evidence" value="ECO:0007669"/>
    <property type="project" value="UniProtKB-KW"/>
</dbReference>
<keyword evidence="1" id="KW-0233">DNA recombination</keyword>
<dbReference type="SUPFAM" id="SSF56349">
    <property type="entry name" value="DNA breaking-rejoining enzymes"/>
    <property type="match status" value="1"/>
</dbReference>
<organism evidence="3 4">
    <name type="scientific">Vibrio splendidus</name>
    <dbReference type="NCBI Taxonomy" id="29497"/>
    <lineage>
        <taxon>Bacteria</taxon>
        <taxon>Pseudomonadati</taxon>
        <taxon>Pseudomonadota</taxon>
        <taxon>Gammaproteobacteria</taxon>
        <taxon>Vibrionales</taxon>
        <taxon>Vibrionaceae</taxon>
        <taxon>Vibrio</taxon>
    </lineage>
</organism>
<dbReference type="Proteomes" id="UP000235330">
    <property type="component" value="Unassembled WGS sequence"/>
</dbReference>
<comment type="caution">
    <text evidence="3">The sequence shown here is derived from an EMBL/GenBank/DDBJ whole genome shotgun (WGS) entry which is preliminary data.</text>
</comment>
<protein>
    <recommendedName>
        <fullName evidence="2">Tyr recombinase domain-containing protein</fullName>
    </recommendedName>
</protein>
<dbReference type="AlphaFoldDB" id="A0A2N7FJN1"/>
<evidence type="ECO:0000313" key="3">
    <source>
        <dbReference type="EMBL" id="PMJ69485.1"/>
    </source>
</evidence>
<gene>
    <name evidence="3" type="ORF">BCU17_13180</name>
</gene>
<dbReference type="Gene3D" id="1.10.443.10">
    <property type="entry name" value="Intergrase catalytic core"/>
    <property type="match status" value="1"/>
</dbReference>
<proteinExistence type="predicted"/>
<dbReference type="InterPro" id="IPR013762">
    <property type="entry name" value="Integrase-like_cat_sf"/>
</dbReference>
<evidence type="ECO:0000313" key="4">
    <source>
        <dbReference type="Proteomes" id="UP000235330"/>
    </source>
</evidence>
<reference evidence="4" key="1">
    <citation type="submission" date="2016-07" db="EMBL/GenBank/DDBJ databases">
        <title>Nontailed viruses are major unrecognized killers of bacteria in the ocean.</title>
        <authorList>
            <person name="Kauffman K."/>
            <person name="Hussain F."/>
            <person name="Yang J."/>
            <person name="Arevalo P."/>
            <person name="Brown J."/>
            <person name="Cutler M."/>
            <person name="Kelly L."/>
            <person name="Polz M.F."/>
        </authorList>
    </citation>
    <scope>NUCLEOTIDE SEQUENCE [LARGE SCALE GENOMIC DNA]</scope>
    <source>
        <strain evidence="4">10N.261.55.E11</strain>
    </source>
</reference>
<dbReference type="GO" id="GO:0003677">
    <property type="term" value="F:DNA binding"/>
    <property type="evidence" value="ECO:0007669"/>
    <property type="project" value="InterPro"/>
</dbReference>
<evidence type="ECO:0000256" key="1">
    <source>
        <dbReference type="ARBA" id="ARBA00023172"/>
    </source>
</evidence>
<dbReference type="RefSeq" id="WP_102515548.1">
    <property type="nucleotide sequence ID" value="NZ_CAWNSM010000010.1"/>
</dbReference>